<evidence type="ECO:0000313" key="2">
    <source>
        <dbReference type="EMBL" id="SVC45635.1"/>
    </source>
</evidence>
<keyword evidence="1" id="KW-1133">Transmembrane helix</keyword>
<dbReference type="EMBL" id="UINC01092232">
    <property type="protein sequence ID" value="SVC45635.1"/>
    <property type="molecule type" value="Genomic_DNA"/>
</dbReference>
<keyword evidence="1" id="KW-0472">Membrane</keyword>
<feature type="non-terminal residue" evidence="2">
    <location>
        <position position="1"/>
    </location>
</feature>
<dbReference type="AlphaFoldDB" id="A0A382MC32"/>
<gene>
    <name evidence="2" type="ORF">METZ01_LOCUS298489</name>
</gene>
<keyword evidence="1" id="KW-0812">Transmembrane</keyword>
<name>A0A382MC32_9ZZZZ</name>
<reference evidence="2" key="1">
    <citation type="submission" date="2018-05" db="EMBL/GenBank/DDBJ databases">
        <authorList>
            <person name="Lanie J.A."/>
            <person name="Ng W.-L."/>
            <person name="Kazmierczak K.M."/>
            <person name="Andrzejewski T.M."/>
            <person name="Davidsen T.M."/>
            <person name="Wayne K.J."/>
            <person name="Tettelin H."/>
            <person name="Glass J.I."/>
            <person name="Rusch D."/>
            <person name="Podicherti R."/>
            <person name="Tsui H.-C.T."/>
            <person name="Winkler M.E."/>
        </authorList>
    </citation>
    <scope>NUCLEOTIDE SEQUENCE</scope>
</reference>
<organism evidence="2">
    <name type="scientific">marine metagenome</name>
    <dbReference type="NCBI Taxonomy" id="408172"/>
    <lineage>
        <taxon>unclassified sequences</taxon>
        <taxon>metagenomes</taxon>
        <taxon>ecological metagenomes</taxon>
    </lineage>
</organism>
<sequence>ADGGAGWYTVVAVVMMIGIIIAGNSSEQEKYNKHQ</sequence>
<feature type="transmembrane region" description="Helical" evidence="1">
    <location>
        <begin position="6"/>
        <end position="25"/>
    </location>
</feature>
<proteinExistence type="predicted"/>
<protein>
    <submittedName>
        <fullName evidence="2">Uncharacterized protein</fullName>
    </submittedName>
</protein>
<accession>A0A382MC32</accession>
<evidence type="ECO:0000256" key="1">
    <source>
        <dbReference type="SAM" id="Phobius"/>
    </source>
</evidence>